<dbReference type="CDD" id="cd13411">
    <property type="entry name" value="TNFRSF11A"/>
    <property type="match status" value="1"/>
</dbReference>
<feature type="non-terminal residue" evidence="4">
    <location>
        <position position="1"/>
    </location>
</feature>
<feature type="region of interest" description="Disordered" evidence="2">
    <location>
        <begin position="265"/>
        <end position="303"/>
    </location>
</feature>
<evidence type="ECO:0000256" key="2">
    <source>
        <dbReference type="SAM" id="MobiDB-lite"/>
    </source>
</evidence>
<feature type="disulfide bond" evidence="1">
    <location>
        <begin position="26"/>
        <end position="39"/>
    </location>
</feature>
<dbReference type="PANTHER" id="PTHR47134:SF1">
    <property type="entry name" value="TUMOR NECROSIS FACTOR RECEPTOR SUPERFAMILY MEMBER 11A"/>
    <property type="match status" value="1"/>
</dbReference>
<dbReference type="Pfam" id="PF18278">
    <property type="entry name" value="RANK_CRD_2"/>
    <property type="match status" value="1"/>
</dbReference>
<dbReference type="STRING" id="50402.A0A0A0AHX2"/>
<comment type="caution">
    <text evidence="1">Lacks conserved residue(s) required for the propagation of feature annotation.</text>
</comment>
<keyword evidence="1" id="KW-1015">Disulfide bond</keyword>
<feature type="disulfide bond" evidence="1">
    <location>
        <begin position="29"/>
        <end position="47"/>
    </location>
</feature>
<dbReference type="Pfam" id="PF00020">
    <property type="entry name" value="TNFR_c6"/>
    <property type="match status" value="2"/>
</dbReference>
<feature type="domain" description="TNFR-Cys" evidence="3">
    <location>
        <begin position="12"/>
        <end position="47"/>
    </location>
</feature>
<reference evidence="5" key="1">
    <citation type="journal article" date="2014" name="Science">
        <title>Comparative genomics reveals insights into avian genome evolution and adaptation.</title>
        <authorList>
            <consortium name="Avian Genome Consortium"/>
            <person name="Zhang G."/>
            <person name="Li C."/>
            <person name="Li Q."/>
            <person name="Li B."/>
            <person name="Larkin D.M."/>
            <person name="Lee C."/>
            <person name="Storz J.F."/>
            <person name="Antunes A."/>
            <person name="Greenwold M.J."/>
            <person name="Meredith R.W."/>
            <person name="Odeen A."/>
            <person name="Cui J."/>
            <person name="Zhou Q."/>
            <person name="Xu L."/>
            <person name="Pan H."/>
            <person name="Wang Z."/>
            <person name="Jin L."/>
            <person name="Zhang P."/>
            <person name="Hu H."/>
            <person name="Yang W."/>
            <person name="Hu J."/>
            <person name="Xiao J."/>
            <person name="Yang Z."/>
            <person name="Liu Y."/>
            <person name="Xie Q."/>
            <person name="Yu H."/>
            <person name="Lian J."/>
            <person name="Wen P."/>
            <person name="Zhang F."/>
            <person name="Li H."/>
            <person name="Zeng Y."/>
            <person name="Xiong Z."/>
            <person name="Liu S."/>
            <person name="Zhou L."/>
            <person name="Huang Z."/>
            <person name="An N."/>
            <person name="Wang J."/>
            <person name="Zheng Q."/>
            <person name="Xiong Y."/>
            <person name="Wang G."/>
            <person name="Wang B."/>
            <person name="Wang J."/>
            <person name="Fan Y."/>
            <person name="da Fonseca R.R."/>
            <person name="Alfaro-Nunez A."/>
            <person name="Schubert M."/>
            <person name="Orlando L."/>
            <person name="Mourier T."/>
            <person name="Howard J.T."/>
            <person name="Ganapathy G."/>
            <person name="Pfenning A."/>
            <person name="Whitney O."/>
            <person name="Rivas M.V."/>
            <person name="Hara E."/>
            <person name="Smith J."/>
            <person name="Farre M."/>
            <person name="Narayan J."/>
            <person name="Slavov G."/>
            <person name="Romanov M.N."/>
            <person name="Borges R."/>
            <person name="Machado J.P."/>
            <person name="Khan I."/>
            <person name="Springer M.S."/>
            <person name="Gatesy J."/>
            <person name="Hoffmann F.G."/>
            <person name="Opazo J.C."/>
            <person name="Hastad O."/>
            <person name="Sawyer R.H."/>
            <person name="Kim H."/>
            <person name="Kim K.W."/>
            <person name="Kim H.J."/>
            <person name="Cho S."/>
            <person name="Li N."/>
            <person name="Huang Y."/>
            <person name="Bruford M.W."/>
            <person name="Zhan X."/>
            <person name="Dixon A."/>
            <person name="Bertelsen M.F."/>
            <person name="Derryberry E."/>
            <person name="Warren W."/>
            <person name="Wilson R.K."/>
            <person name="Li S."/>
            <person name="Ray D.A."/>
            <person name="Green R.E."/>
            <person name="O'Brien S.J."/>
            <person name="Griffin D."/>
            <person name="Johnson W.E."/>
            <person name="Haussler D."/>
            <person name="Ryder O.A."/>
            <person name="Willerslev E."/>
            <person name="Graves G.R."/>
            <person name="Alstrom P."/>
            <person name="Fjeldsa J."/>
            <person name="Mindell D.P."/>
            <person name="Edwards S.V."/>
            <person name="Braun E.L."/>
            <person name="Rahbek C."/>
            <person name="Burt D.W."/>
            <person name="Houde P."/>
            <person name="Zhang Y."/>
            <person name="Yang H."/>
            <person name="Wang J."/>
            <person name="Jarvis E.D."/>
            <person name="Gilbert M.T."/>
            <person name="Wang J."/>
        </authorList>
    </citation>
    <scope>NUCLEOTIDE SEQUENCE [LARGE SCALE GENOMIC DNA]</scope>
</reference>
<dbReference type="InterPro" id="IPR041648">
    <property type="entry name" value="RANK_CRD_2"/>
</dbReference>
<dbReference type="InterPro" id="IPR053075">
    <property type="entry name" value="TNFRSF11A"/>
</dbReference>
<dbReference type="PANTHER" id="PTHR47134">
    <property type="entry name" value="TUMOR NECROSIS FACTOR RECEPTOR SUPERFAMILY MEMBER 11A"/>
    <property type="match status" value="1"/>
</dbReference>
<dbReference type="PROSITE" id="PS50050">
    <property type="entry name" value="TNFR_NGFR_2"/>
    <property type="match status" value="1"/>
</dbReference>
<evidence type="ECO:0000259" key="3">
    <source>
        <dbReference type="PROSITE" id="PS50050"/>
    </source>
</evidence>
<evidence type="ECO:0000313" key="5">
    <source>
        <dbReference type="Proteomes" id="UP000053858"/>
    </source>
</evidence>
<dbReference type="PROSITE" id="PS00652">
    <property type="entry name" value="TNFR_NGFR_1"/>
    <property type="match status" value="1"/>
</dbReference>
<accession>A0A0A0AHX2</accession>
<name>A0A0A0AHX2_CHAVO</name>
<organism evidence="4 5">
    <name type="scientific">Charadrius vociferus</name>
    <name type="common">Killdeer</name>
    <name type="synonym">Aegialitis vocifera</name>
    <dbReference type="NCBI Taxonomy" id="50402"/>
    <lineage>
        <taxon>Eukaryota</taxon>
        <taxon>Metazoa</taxon>
        <taxon>Chordata</taxon>
        <taxon>Craniata</taxon>
        <taxon>Vertebrata</taxon>
        <taxon>Euteleostomi</taxon>
        <taxon>Archelosauria</taxon>
        <taxon>Archosauria</taxon>
        <taxon>Dinosauria</taxon>
        <taxon>Saurischia</taxon>
        <taxon>Theropoda</taxon>
        <taxon>Coelurosauria</taxon>
        <taxon>Aves</taxon>
        <taxon>Neognathae</taxon>
        <taxon>Neoaves</taxon>
        <taxon>Charadriiformes</taxon>
        <taxon>Charadriidae</taxon>
        <taxon>Charadrius</taxon>
    </lineage>
</organism>
<feature type="repeat" description="TNFR-Cys" evidence="1">
    <location>
        <begin position="12"/>
        <end position="47"/>
    </location>
</feature>
<proteinExistence type="predicted"/>
<dbReference type="InterPro" id="IPR001368">
    <property type="entry name" value="TNFR/NGFR_Cys_rich_reg"/>
</dbReference>
<feature type="non-terminal residue" evidence="4">
    <location>
        <position position="303"/>
    </location>
</feature>
<keyword evidence="4" id="KW-0675">Receptor</keyword>
<evidence type="ECO:0000313" key="4">
    <source>
        <dbReference type="EMBL" id="KGL93467.1"/>
    </source>
</evidence>
<dbReference type="SUPFAM" id="SSF57586">
    <property type="entry name" value="TNF receptor-like"/>
    <property type="match status" value="2"/>
</dbReference>
<dbReference type="GO" id="GO:0045780">
    <property type="term" value="P:positive regulation of bone resorption"/>
    <property type="evidence" value="ECO:0007669"/>
    <property type="project" value="TreeGrafter"/>
</dbReference>
<dbReference type="SMART" id="SM00208">
    <property type="entry name" value="TNFR"/>
    <property type="match status" value="4"/>
</dbReference>
<dbReference type="InterPro" id="IPR034040">
    <property type="entry name" value="TNFRSF11A_N"/>
</dbReference>
<dbReference type="GO" id="GO:0005031">
    <property type="term" value="F:tumor necrosis factor receptor activity"/>
    <property type="evidence" value="ECO:0007669"/>
    <property type="project" value="TreeGrafter"/>
</dbReference>
<dbReference type="GO" id="GO:0009897">
    <property type="term" value="C:external side of plasma membrane"/>
    <property type="evidence" value="ECO:0007669"/>
    <property type="project" value="TreeGrafter"/>
</dbReference>
<dbReference type="Gene3D" id="2.10.50.10">
    <property type="entry name" value="Tumor Necrosis Factor Receptor, subunit A, domain 2"/>
    <property type="match status" value="2"/>
</dbReference>
<evidence type="ECO:0000256" key="1">
    <source>
        <dbReference type="PROSITE-ProRule" id="PRU00206"/>
    </source>
</evidence>
<feature type="compositionally biased region" description="Polar residues" evidence="2">
    <location>
        <begin position="275"/>
        <end position="286"/>
    </location>
</feature>
<gene>
    <name evidence="4" type="ORF">N301_12953</name>
</gene>
<dbReference type="Proteomes" id="UP000053858">
    <property type="component" value="Unassembled WGS sequence"/>
</dbReference>
<dbReference type="GO" id="GO:0019955">
    <property type="term" value="F:cytokine binding"/>
    <property type="evidence" value="ECO:0007669"/>
    <property type="project" value="TreeGrafter"/>
</dbReference>
<sequence>SPLQFSLQITPPCESEQHYEYSGRCCTKCEPGKYMSARCTGTSDSVCQPCGPNEYMDVWNEEDKCLLHKICDQGKALREVNPGNSTFQRQCACTMGYHWNEDCDCCQRNTICAPGFGVEHPVQQDKDTTCTPCPRGYFSKVASSTDKCKAWTNCTALGMAEIVPGTDKSDAVCTERKMPEPSEDGNVTGNSNSTFISSGQVMNFKGDIIVVYLSQNSQEGASATGPSEENVGSPVQEENLSRCETFAGNAQHYKEKCAELQASCPVAGSGEPRRTTGQLAQEQGTSHHGRASQPVQEEGRLGH</sequence>
<dbReference type="GO" id="GO:0001503">
    <property type="term" value="P:ossification"/>
    <property type="evidence" value="ECO:0007669"/>
    <property type="project" value="TreeGrafter"/>
</dbReference>
<keyword evidence="5" id="KW-1185">Reference proteome</keyword>
<dbReference type="EMBL" id="KL871763">
    <property type="protein sequence ID" value="KGL93467.1"/>
    <property type="molecule type" value="Genomic_DNA"/>
</dbReference>
<dbReference type="GO" id="GO:0072674">
    <property type="term" value="P:multinuclear osteoclast differentiation"/>
    <property type="evidence" value="ECO:0007669"/>
    <property type="project" value="TreeGrafter"/>
</dbReference>
<protein>
    <submittedName>
        <fullName evidence="4">Tumor necrosis factor receptor superfamily member 11A</fullName>
    </submittedName>
</protein>
<dbReference type="AlphaFoldDB" id="A0A0A0AHX2"/>
<dbReference type="GO" id="GO:0070555">
    <property type="term" value="P:response to interleukin-1"/>
    <property type="evidence" value="ECO:0007669"/>
    <property type="project" value="TreeGrafter"/>
</dbReference>